<dbReference type="SMART" id="SM00491">
    <property type="entry name" value="HELICc2"/>
    <property type="match status" value="1"/>
</dbReference>
<feature type="region of interest" description="Disordered" evidence="1">
    <location>
        <begin position="847"/>
        <end position="904"/>
    </location>
</feature>
<keyword evidence="3" id="KW-0378">Hydrolase</keyword>
<feature type="domain" description="Helicase ATP-binding" evidence="2">
    <location>
        <begin position="46"/>
        <end position="310"/>
    </location>
</feature>
<dbReference type="InterPro" id="IPR027417">
    <property type="entry name" value="P-loop_NTPase"/>
</dbReference>
<reference evidence="3" key="1">
    <citation type="submission" date="2022-02" db="EMBL/GenBank/DDBJ databases">
        <authorList>
            <person name="Lee M."/>
            <person name="Kim S.-J."/>
            <person name="Jung M.-Y."/>
        </authorList>
    </citation>
    <scope>NUCLEOTIDE SEQUENCE</scope>
    <source>
        <strain evidence="3">JHP9</strain>
    </source>
</reference>
<organism evidence="3 4">
    <name type="scientific">Brachybacterium equifaecis</name>
    <dbReference type="NCBI Taxonomy" id="2910770"/>
    <lineage>
        <taxon>Bacteria</taxon>
        <taxon>Bacillati</taxon>
        <taxon>Actinomycetota</taxon>
        <taxon>Actinomycetes</taxon>
        <taxon>Micrococcales</taxon>
        <taxon>Dermabacteraceae</taxon>
        <taxon>Brachybacterium</taxon>
    </lineage>
</organism>
<sequence length="904" mass="98384">MPIDLKRLGNRTGEPVTNPRDIFDALPNTPWPRLRLEQGEVLKVWHDQKRAQRDVVIKQNTGGGKTVVGLLIAQSSLNEGVGPAVYLAPDTYLASQVLKEASALGIAAVDDFQSEDFRASKAILVTTLQKLVNGRSVFGVVGGARPTVPLGVVVVDDAHSALAIAKQQFTVTIPRAKPVYRELLDVFAESLKEQSASAWHAIDGGFGGLPLRVPFWTWTAQQDRVRALLDPLGRDQEEKWIYFSWPLTSPVLDLCTATVTSDAIEIAPPCAPIELIPSFRNATRRVYLTATLSDDGVLVTDLAADPADVLTPVTPDRAADLGDRLILAPLALNPSLGEDAVREMVKEFSRGQWVAGGGENESQRINVIVLVPSDKRATEWAPYADHTYRVGDLDAAVDRLKAGEWLGVVVLVNKYDGVDLPDDACRLLVIDGVPFPLSPGDARAAAALAGTDTFAARQTQRIEQGMGRGIRDAEDHCAVLLLGSTLALSLRSPAARQHYSPATRAQINLSLELAGQIQGEGLSGVRDALILFLSRDSEWRRLSRAATAGVEYDRAGRVTDVAIARRKGFDLARAGRPHDAEQTLTDGIRALKPYERGWYQEEAAAYAHRYDPDRAQTILQEARLANINVMMPVTAIPVRVLRPSTAQANAASAYLTRKYASGVELVLAFTTILDAIVYDRDRVAVDAAEQAFEDLGFHLGFEAERPDKRYNTGPDGIWSVSDTTQLLIELKTGVHRDDARIIKSELDQASGHINWHRENYGADCTAVSILVHPSRFYDPLGTPAPNTVVLEQAVVDSIRERVLTFARAIAVGNNWTSVDAVKQHLIANNLVGRNALTYQAPSPEPSAAFVLNPHSEQAKAAERARREELDRAAEEGSPGVQDAGETPTESSDAPRTSRQVADRD</sequence>
<dbReference type="InterPro" id="IPR014001">
    <property type="entry name" value="Helicase_ATP-bd"/>
</dbReference>
<dbReference type="InterPro" id="IPR011545">
    <property type="entry name" value="DEAD/DEAH_box_helicase_dom"/>
</dbReference>
<dbReference type="EMBL" id="JAKNCJ010000004">
    <property type="protein sequence ID" value="MCL6423654.1"/>
    <property type="molecule type" value="Genomic_DNA"/>
</dbReference>
<evidence type="ECO:0000259" key="2">
    <source>
        <dbReference type="PROSITE" id="PS51192"/>
    </source>
</evidence>
<dbReference type="RefSeq" id="WP_249737728.1">
    <property type="nucleotide sequence ID" value="NZ_JAKNCJ010000004.1"/>
</dbReference>
<name>A0ABT0R1N3_9MICO</name>
<feature type="compositionally biased region" description="Basic and acidic residues" evidence="1">
    <location>
        <begin position="856"/>
        <end position="874"/>
    </location>
</feature>
<dbReference type="SUPFAM" id="SSF52540">
    <property type="entry name" value="P-loop containing nucleoside triphosphate hydrolases"/>
    <property type="match status" value="1"/>
</dbReference>
<dbReference type="Gene3D" id="3.40.50.300">
    <property type="entry name" value="P-loop containing nucleotide triphosphate hydrolases"/>
    <property type="match status" value="2"/>
</dbReference>
<evidence type="ECO:0000313" key="3">
    <source>
        <dbReference type="EMBL" id="MCL6423654.1"/>
    </source>
</evidence>
<dbReference type="Pfam" id="PF13307">
    <property type="entry name" value="Helicase_C_2"/>
    <property type="match status" value="1"/>
</dbReference>
<evidence type="ECO:0000256" key="1">
    <source>
        <dbReference type="SAM" id="MobiDB-lite"/>
    </source>
</evidence>
<gene>
    <name evidence="3" type="ORF">Bequi_09690</name>
</gene>
<proteinExistence type="predicted"/>
<feature type="compositionally biased region" description="Polar residues" evidence="1">
    <location>
        <begin position="887"/>
        <end position="904"/>
    </location>
</feature>
<protein>
    <submittedName>
        <fullName evidence="3">DEAD/DEAH box helicase family protein</fullName>
    </submittedName>
</protein>
<accession>A0ABT0R1N3</accession>
<dbReference type="GO" id="GO:0004386">
    <property type="term" value="F:helicase activity"/>
    <property type="evidence" value="ECO:0007669"/>
    <property type="project" value="UniProtKB-KW"/>
</dbReference>
<dbReference type="InterPro" id="IPR006555">
    <property type="entry name" value="ATP-dep_Helicase_C"/>
</dbReference>
<dbReference type="PROSITE" id="PS51192">
    <property type="entry name" value="HELICASE_ATP_BIND_1"/>
    <property type="match status" value="1"/>
</dbReference>
<dbReference type="Pfam" id="PF00270">
    <property type="entry name" value="DEAD"/>
    <property type="match status" value="1"/>
</dbReference>
<dbReference type="Proteomes" id="UP001203761">
    <property type="component" value="Unassembled WGS sequence"/>
</dbReference>
<comment type="caution">
    <text evidence="3">The sequence shown here is derived from an EMBL/GenBank/DDBJ whole genome shotgun (WGS) entry which is preliminary data.</text>
</comment>
<keyword evidence="3" id="KW-0067">ATP-binding</keyword>
<evidence type="ECO:0000313" key="4">
    <source>
        <dbReference type="Proteomes" id="UP001203761"/>
    </source>
</evidence>
<keyword evidence="3" id="KW-0347">Helicase</keyword>
<keyword evidence="4" id="KW-1185">Reference proteome</keyword>
<keyword evidence="3" id="KW-0547">Nucleotide-binding</keyword>
<dbReference type="SMART" id="SM00487">
    <property type="entry name" value="DEXDc"/>
    <property type="match status" value="1"/>
</dbReference>